<dbReference type="Proteomes" id="UP000094336">
    <property type="component" value="Unassembled WGS sequence"/>
</dbReference>
<dbReference type="OrthoDB" id="244495at2759"/>
<accession>A0A1E3QTU5</accession>
<protein>
    <recommendedName>
        <fullName evidence="3">Cyclin N-terminal domain-containing protein</fullName>
    </recommendedName>
</protein>
<evidence type="ECO:0000313" key="1">
    <source>
        <dbReference type="EMBL" id="ODQ81115.1"/>
    </source>
</evidence>
<dbReference type="EMBL" id="KV454428">
    <property type="protein sequence ID" value="ODQ81115.1"/>
    <property type="molecule type" value="Genomic_DNA"/>
</dbReference>
<dbReference type="GeneID" id="30146132"/>
<dbReference type="GO" id="GO:0005634">
    <property type="term" value="C:nucleus"/>
    <property type="evidence" value="ECO:0007669"/>
    <property type="project" value="TreeGrafter"/>
</dbReference>
<gene>
    <name evidence="1" type="ORF">BABINDRAFT_160519</name>
</gene>
<organism evidence="1 2">
    <name type="scientific">Babjeviella inositovora NRRL Y-12698</name>
    <dbReference type="NCBI Taxonomy" id="984486"/>
    <lineage>
        <taxon>Eukaryota</taxon>
        <taxon>Fungi</taxon>
        <taxon>Dikarya</taxon>
        <taxon>Ascomycota</taxon>
        <taxon>Saccharomycotina</taxon>
        <taxon>Pichiomycetes</taxon>
        <taxon>Serinales incertae sedis</taxon>
        <taxon>Babjeviella</taxon>
    </lineage>
</organism>
<dbReference type="GO" id="GO:0000307">
    <property type="term" value="C:cyclin-dependent protein kinase holoenzyme complex"/>
    <property type="evidence" value="ECO:0007669"/>
    <property type="project" value="UniProtKB-ARBA"/>
</dbReference>
<evidence type="ECO:0008006" key="3">
    <source>
        <dbReference type="Google" id="ProtNLM"/>
    </source>
</evidence>
<sequence length="400" mass="44788">MSYYPANDFYGPAAVSGHYDVAHPSYDYHQRTASHQYSKSSSYGAYHIPPPHHAHSRSVMYQYGGYTNSYETYQYDFQQQLHQQEAAAAAAAVTGGVSAVLDYDLDQMSRFISWISYGLMKKHDSPSISFENLVKSVLSATRLPKSTIMLSLMYLNQRFPSQDEDEEQEFAAPVYSENEVFVNLCIAFVLGNKFNDDNTFTNKSWAEATGLPIALVNKEERDWLMKVSWSLNNTFGYDTLDQCWSTWCTKYCTPVAPVPASLIASPAAYATPAMGHSAMMAGTPVAVSSPVDTTSPVMDPGYQYYDSPASSNYDNRHYQYQQHQPQSYYQSNNYGGWYNGQGQAQKPVNIWSSNYTPATSHAASNYYQGYAAPQQNYGCNYSSYNYGFTEGNNFSLGTAC</sequence>
<evidence type="ECO:0000313" key="2">
    <source>
        <dbReference type="Proteomes" id="UP000094336"/>
    </source>
</evidence>
<name>A0A1E3QTU5_9ASCO</name>
<dbReference type="GO" id="GO:0019901">
    <property type="term" value="F:protein kinase binding"/>
    <property type="evidence" value="ECO:0007669"/>
    <property type="project" value="InterPro"/>
</dbReference>
<dbReference type="CDD" id="cd20557">
    <property type="entry name" value="CYCLIN_ScPCL1-like"/>
    <property type="match status" value="1"/>
</dbReference>
<dbReference type="InterPro" id="IPR013922">
    <property type="entry name" value="Cyclin_PHO80-like"/>
</dbReference>
<dbReference type="PANTHER" id="PTHR15615">
    <property type="match status" value="1"/>
</dbReference>
<keyword evidence="2" id="KW-1185">Reference proteome</keyword>
<dbReference type="Gene3D" id="1.10.472.10">
    <property type="entry name" value="Cyclin-like"/>
    <property type="match status" value="1"/>
</dbReference>
<dbReference type="GO" id="GO:0016538">
    <property type="term" value="F:cyclin-dependent protein serine/threonine kinase regulator activity"/>
    <property type="evidence" value="ECO:0007669"/>
    <property type="project" value="TreeGrafter"/>
</dbReference>
<reference evidence="2" key="1">
    <citation type="submission" date="2016-05" db="EMBL/GenBank/DDBJ databases">
        <title>Comparative genomics of biotechnologically important yeasts.</title>
        <authorList>
            <consortium name="DOE Joint Genome Institute"/>
            <person name="Riley R."/>
            <person name="Haridas S."/>
            <person name="Wolfe K.H."/>
            <person name="Lopes M.R."/>
            <person name="Hittinger C.T."/>
            <person name="Goker M."/>
            <person name="Salamov A."/>
            <person name="Wisecaver J."/>
            <person name="Long T.M."/>
            <person name="Aerts A.L."/>
            <person name="Barry K."/>
            <person name="Choi C."/>
            <person name="Clum A."/>
            <person name="Coughlan A.Y."/>
            <person name="Deshpande S."/>
            <person name="Douglass A.P."/>
            <person name="Hanson S.J."/>
            <person name="Klenk H.-P."/>
            <person name="Labutti K."/>
            <person name="Lapidus A."/>
            <person name="Lindquist E."/>
            <person name="Lipzen A."/>
            <person name="Meier-Kolthoff J.P."/>
            <person name="Ohm R.A."/>
            <person name="Otillar R.P."/>
            <person name="Pangilinan J."/>
            <person name="Peng Y."/>
            <person name="Rokas A."/>
            <person name="Rosa C.A."/>
            <person name="Scheuner C."/>
            <person name="Sibirny A.A."/>
            <person name="Slot J.C."/>
            <person name="Stielow J.B."/>
            <person name="Sun H."/>
            <person name="Kurtzman C.P."/>
            <person name="Blackwell M."/>
            <person name="Grigoriev I.V."/>
            <person name="Jeffries T.W."/>
        </authorList>
    </citation>
    <scope>NUCLEOTIDE SEQUENCE [LARGE SCALE GENOMIC DNA]</scope>
    <source>
        <strain evidence="2">NRRL Y-12698</strain>
    </source>
</reference>
<dbReference type="PANTHER" id="PTHR15615:SF27">
    <property type="entry name" value="PHO85 CYCLIN CLG1"/>
    <property type="match status" value="1"/>
</dbReference>
<dbReference type="RefSeq" id="XP_018986443.1">
    <property type="nucleotide sequence ID" value="XM_019128279.1"/>
</dbReference>
<proteinExistence type="predicted"/>
<dbReference type="AlphaFoldDB" id="A0A1E3QTU5"/>